<feature type="domain" description="CSC1/OSCA1-like 7TM region" evidence="9">
    <location>
        <begin position="384"/>
        <end position="664"/>
    </location>
</feature>
<evidence type="ECO:0000313" key="13">
    <source>
        <dbReference type="Proteomes" id="UP000242791"/>
    </source>
</evidence>
<feature type="transmembrane region" description="Helical" evidence="8">
    <location>
        <begin position="594"/>
        <end position="621"/>
    </location>
</feature>
<evidence type="ECO:0000256" key="4">
    <source>
        <dbReference type="ARBA" id="ARBA00022692"/>
    </source>
</evidence>
<reference evidence="12 13" key="1">
    <citation type="submission" date="2015-08" db="EMBL/GenBank/DDBJ databases">
        <title>Emmonsia species relationships and genome sequence.</title>
        <authorList>
            <person name="Cuomo C.A."/>
            <person name="Schwartz I.S."/>
            <person name="Kenyon C."/>
            <person name="De Hoog G.S."/>
            <person name="Govender N.P."/>
            <person name="Botha A."/>
            <person name="Moreno L."/>
            <person name="De Vries M."/>
            <person name="Munoz J.F."/>
            <person name="Stielow J.B."/>
        </authorList>
    </citation>
    <scope>NUCLEOTIDE SEQUENCE [LARGE SCALE GENOMIC DNA]</scope>
    <source>
        <strain evidence="12 13">EI222</strain>
    </source>
</reference>
<dbReference type="EMBL" id="LGTZ01001297">
    <property type="protein sequence ID" value="OJD21744.1"/>
    <property type="molecule type" value="Genomic_DNA"/>
</dbReference>
<dbReference type="InterPro" id="IPR045122">
    <property type="entry name" value="Csc1-like"/>
</dbReference>
<proteinExistence type="inferred from homology"/>
<evidence type="ECO:0000256" key="2">
    <source>
        <dbReference type="ARBA" id="ARBA00007779"/>
    </source>
</evidence>
<protein>
    <recommendedName>
        <fullName evidence="14">CSC1/OSCA1-like 7TM region domain-containing protein</fullName>
    </recommendedName>
</protein>
<feature type="transmembrane region" description="Helical" evidence="8">
    <location>
        <begin position="547"/>
        <end position="564"/>
    </location>
</feature>
<dbReference type="VEuPathDB" id="FungiDB:ACJ73_06915"/>
<evidence type="ECO:0000256" key="8">
    <source>
        <dbReference type="SAM" id="Phobius"/>
    </source>
</evidence>
<feature type="compositionally biased region" description="Basic and acidic residues" evidence="7">
    <location>
        <begin position="950"/>
        <end position="970"/>
    </location>
</feature>
<evidence type="ECO:0000259" key="9">
    <source>
        <dbReference type="Pfam" id="PF02714"/>
    </source>
</evidence>
<organism evidence="12 13">
    <name type="scientific">Blastomyces percursus</name>
    <dbReference type="NCBI Taxonomy" id="1658174"/>
    <lineage>
        <taxon>Eukaryota</taxon>
        <taxon>Fungi</taxon>
        <taxon>Dikarya</taxon>
        <taxon>Ascomycota</taxon>
        <taxon>Pezizomycotina</taxon>
        <taxon>Eurotiomycetes</taxon>
        <taxon>Eurotiomycetidae</taxon>
        <taxon>Onygenales</taxon>
        <taxon>Ajellomycetaceae</taxon>
        <taxon>Blastomyces</taxon>
    </lineage>
</organism>
<dbReference type="GO" id="GO:0005886">
    <property type="term" value="C:plasma membrane"/>
    <property type="evidence" value="ECO:0007669"/>
    <property type="project" value="TreeGrafter"/>
</dbReference>
<dbReference type="PANTHER" id="PTHR13018">
    <property type="entry name" value="PROBABLE MEMBRANE PROTEIN DUF221-RELATED"/>
    <property type="match status" value="1"/>
</dbReference>
<dbReference type="Proteomes" id="UP000242791">
    <property type="component" value="Unassembled WGS sequence"/>
</dbReference>
<feature type="transmembrane region" description="Helical" evidence="8">
    <location>
        <begin position="121"/>
        <end position="138"/>
    </location>
</feature>
<evidence type="ECO:0000259" key="11">
    <source>
        <dbReference type="Pfam" id="PF14703"/>
    </source>
</evidence>
<feature type="transmembrane region" description="Helical" evidence="8">
    <location>
        <begin position="434"/>
        <end position="457"/>
    </location>
</feature>
<feature type="domain" description="CSC1/OSCA1-like cytosolic" evidence="11">
    <location>
        <begin position="207"/>
        <end position="373"/>
    </location>
</feature>
<dbReference type="InterPro" id="IPR003864">
    <property type="entry name" value="CSC1/OSCA1-like_7TM"/>
</dbReference>
<evidence type="ECO:0000256" key="7">
    <source>
        <dbReference type="SAM" id="MobiDB-lite"/>
    </source>
</evidence>
<feature type="transmembrane region" description="Helical" evidence="8">
    <location>
        <begin position="673"/>
        <end position="693"/>
    </location>
</feature>
<evidence type="ECO:0000256" key="3">
    <source>
        <dbReference type="ARBA" id="ARBA00022448"/>
    </source>
</evidence>
<dbReference type="Pfam" id="PF13967">
    <property type="entry name" value="RSN1_TM"/>
    <property type="match status" value="1"/>
</dbReference>
<feature type="transmembrane region" description="Helical" evidence="8">
    <location>
        <begin position="35"/>
        <end position="57"/>
    </location>
</feature>
<dbReference type="GO" id="GO:0005227">
    <property type="term" value="F:calcium-activated cation channel activity"/>
    <property type="evidence" value="ECO:0007669"/>
    <property type="project" value="InterPro"/>
</dbReference>
<keyword evidence="3" id="KW-0813">Transport</keyword>
<dbReference type="InterPro" id="IPR032880">
    <property type="entry name" value="CSC1/OSCA1-like_N"/>
</dbReference>
<keyword evidence="6 8" id="KW-0472">Membrane</keyword>
<accession>A0A1J9PZK3</accession>
<dbReference type="AlphaFoldDB" id="A0A1J9PZK3"/>
<feature type="transmembrane region" description="Helical" evidence="8">
    <location>
        <begin position="158"/>
        <end position="182"/>
    </location>
</feature>
<dbReference type="OrthoDB" id="2150324at2759"/>
<gene>
    <name evidence="12" type="ORF">ACJ73_06915</name>
</gene>
<evidence type="ECO:0000256" key="5">
    <source>
        <dbReference type="ARBA" id="ARBA00022989"/>
    </source>
</evidence>
<comment type="subcellular location">
    <subcellularLocation>
        <location evidence="1">Membrane</location>
        <topology evidence="1">Multi-pass membrane protein</topology>
    </subcellularLocation>
</comment>
<keyword evidence="4 8" id="KW-0812">Transmembrane</keyword>
<feature type="region of interest" description="Disordered" evidence="7">
    <location>
        <begin position="946"/>
        <end position="984"/>
    </location>
</feature>
<feature type="transmembrane region" description="Helical" evidence="8">
    <location>
        <begin position="478"/>
        <end position="503"/>
    </location>
</feature>
<keyword evidence="5 8" id="KW-1133">Transmembrane helix</keyword>
<evidence type="ECO:0000256" key="1">
    <source>
        <dbReference type="ARBA" id="ARBA00004141"/>
    </source>
</evidence>
<evidence type="ECO:0008006" key="14">
    <source>
        <dbReference type="Google" id="ProtNLM"/>
    </source>
</evidence>
<feature type="transmembrane region" description="Helical" evidence="8">
    <location>
        <begin position="648"/>
        <end position="667"/>
    </location>
</feature>
<sequence length="998" mass="113197">MEGAILARQDGEKSAGDQLLELIRNPFSSAFQLNAFWASFSTSVGLTLLLALLFCLFRPRNSLVYAPKIKHADQKHSPPPVGKGLFAWITPVIKTKERELIDCIGLDATVFLRFTRMCRDIFLTSSVIGCFVMIPINITKSTPPVGINAFATMTPEYVSYNAIWSHVVCLWIFNAIVAYFLWRNYRAISTLRRCYFESSEYQKSLHARTILVRHIPPNFRTDEGLLRLTDVINPTPSVPRASIGRNMKELPKLIAEHEKMVRQLEEVLAKYFKNPDRLPPRRPTCRPSKEYQAEHGCEKVDAIDYLTDRIRDLEAQIKYVRESIDTLNAMPYGFASWESIYNAHVAAYTARNKHPQGTSITLAPRPSDIIWENLALTRKNRKRKRIISLFWSTVLTLLWIAPNAMIAIFLSDLSNLGKVWKGFRDELRANPKTWAAVQGIAAPALTSLVYLVLPIIFRRLSTRSGDITKTSRERHVIHNLYAFFVFNNLVVFSIFSAIWAFVAAVIQAKNDSNVWDAIIRGRIHYHIMSALCHISPFWVTWILQRNLGAAIDLLQVVNLTWIWFTKRFMTTTPRQIIEWTAPPLFPYASYYNYFLFYATIALCFATLQPIILPVTALYFALDSWLKKYLLLYVFVTKTESGGQYWRVVFNRLVFAMILANFVTAVVVKAKGSWTMVFCLIPLPFLMLAFKWYCKRTFDDSLTYYSRMIPSDTESLAPGKGAKKASERIASRFGHPALYKPLMTPMVHAKAAGALEKIFQARQGGGAQAASEYSDIALQKMSSNEPGRTSSHPHDAAPAPFEVVPENQLDFAYFKDRADFRDEFGGGIYGRPEDLISERSHTPRSFLAGFDSPGSSRASSPVRHAMVPGGRGSAIPSSHHVHTRPFDGQSVIPPEPTIPEHATYRSSSVVTMEDSSINNNINTTSHQTFYRTMTTDSESERALLSNVQDPPVRHSTDIASYDGRERGESRSRCPYGQLPPRAPWGYGDTSYETYRGMRY</sequence>
<comment type="caution">
    <text evidence="12">The sequence shown here is derived from an EMBL/GenBank/DDBJ whole genome shotgun (WGS) entry which is preliminary data.</text>
</comment>
<dbReference type="STRING" id="1658174.A0A1J9PZK3"/>
<dbReference type="Pfam" id="PF02714">
    <property type="entry name" value="RSN1_7TM"/>
    <property type="match status" value="1"/>
</dbReference>
<comment type="similarity">
    <text evidence="2">Belongs to the CSC1 (TC 1.A.17) family.</text>
</comment>
<name>A0A1J9PZK3_9EURO</name>
<dbReference type="Pfam" id="PF14703">
    <property type="entry name" value="PHM7_cyt"/>
    <property type="match status" value="1"/>
</dbReference>
<evidence type="ECO:0000313" key="12">
    <source>
        <dbReference type="EMBL" id="OJD21744.1"/>
    </source>
</evidence>
<dbReference type="PANTHER" id="PTHR13018:SF149">
    <property type="entry name" value="DOMAIN PROTEIN, PUTATIVE (AFU_ORTHOLOGUE AFUA_3G11660)-RELATED"/>
    <property type="match status" value="1"/>
</dbReference>
<evidence type="ECO:0000259" key="10">
    <source>
        <dbReference type="Pfam" id="PF13967"/>
    </source>
</evidence>
<feature type="domain" description="CSC1/OSCA1-like N-terminal transmembrane" evidence="10">
    <location>
        <begin position="35"/>
        <end position="184"/>
    </location>
</feature>
<evidence type="ECO:0000256" key="6">
    <source>
        <dbReference type="ARBA" id="ARBA00023136"/>
    </source>
</evidence>
<keyword evidence="13" id="KW-1185">Reference proteome</keyword>
<dbReference type="InterPro" id="IPR027815">
    <property type="entry name" value="CSC1/OSCA1-like_cyt"/>
</dbReference>
<feature type="transmembrane region" description="Helical" evidence="8">
    <location>
        <begin position="386"/>
        <end position="410"/>
    </location>
</feature>